<evidence type="ECO:0008006" key="3">
    <source>
        <dbReference type="Google" id="ProtNLM"/>
    </source>
</evidence>
<evidence type="ECO:0000313" key="1">
    <source>
        <dbReference type="EMBL" id="RJP22846.1"/>
    </source>
</evidence>
<dbReference type="Gene3D" id="3.30.1050.10">
    <property type="entry name" value="SCP2 sterol-binding domain"/>
    <property type="match status" value="1"/>
</dbReference>
<dbReference type="InterPro" id="IPR036527">
    <property type="entry name" value="SCP2_sterol-bd_dom_sf"/>
</dbReference>
<reference evidence="1 2" key="1">
    <citation type="journal article" date="2017" name="ISME J.">
        <title>Energy and carbon metabolisms in a deep terrestrial subsurface fluid microbial community.</title>
        <authorList>
            <person name="Momper L."/>
            <person name="Jungbluth S.P."/>
            <person name="Lee M.D."/>
            <person name="Amend J.P."/>
        </authorList>
    </citation>
    <scope>NUCLEOTIDE SEQUENCE [LARGE SCALE GENOMIC DNA]</scope>
    <source>
        <strain evidence="1">SURF_5</strain>
    </source>
</reference>
<sequence length="152" mass="17640">MREGNMTKATFKSKKEFKEVMDKLFTIMSTDPKVGPKLAVARVPQRWEFTDMGLVLNATFADEKAARKGHFLKWVWGDEECDWESEVEMKMKSDVANKYFQGKENVPVAVATGRIKTRGNFAKALKLIPITKPIYEKYRRMLEEEGYEHLLL</sequence>
<dbReference type="Proteomes" id="UP000265882">
    <property type="component" value="Unassembled WGS sequence"/>
</dbReference>
<comment type="caution">
    <text evidence="1">The sequence shown here is derived from an EMBL/GenBank/DDBJ whole genome shotgun (WGS) entry which is preliminary data.</text>
</comment>
<accession>A0A3A4NXM0</accession>
<dbReference type="SUPFAM" id="SSF55718">
    <property type="entry name" value="SCP-like"/>
    <property type="match status" value="1"/>
</dbReference>
<gene>
    <name evidence="1" type="ORF">C4520_07415</name>
</gene>
<organism evidence="1 2">
    <name type="scientific">Abyssobacteria bacterium (strain SURF_5)</name>
    <dbReference type="NCBI Taxonomy" id="2093360"/>
    <lineage>
        <taxon>Bacteria</taxon>
        <taxon>Pseudomonadati</taxon>
        <taxon>Candidatus Hydrogenedentota</taxon>
        <taxon>Candidatus Abyssobacteria</taxon>
    </lineage>
</organism>
<dbReference type="EMBL" id="QZKU01000053">
    <property type="protein sequence ID" value="RJP22846.1"/>
    <property type="molecule type" value="Genomic_DNA"/>
</dbReference>
<dbReference type="AlphaFoldDB" id="A0A3A4NXM0"/>
<protein>
    <recommendedName>
        <fullName evidence="3">SCP2 domain-containing protein</fullName>
    </recommendedName>
</protein>
<evidence type="ECO:0000313" key="2">
    <source>
        <dbReference type="Proteomes" id="UP000265882"/>
    </source>
</evidence>
<proteinExistence type="predicted"/>
<name>A0A3A4NXM0_ABYX5</name>